<dbReference type="RefSeq" id="WP_369780543.1">
    <property type="nucleotide sequence ID" value="NZ_CP165728.1"/>
</dbReference>
<accession>A0AB39YIP2</accession>
<dbReference type="EMBL" id="CP165728">
    <property type="protein sequence ID" value="XDV69371.1"/>
    <property type="molecule type" value="Genomic_DNA"/>
</dbReference>
<gene>
    <name evidence="3" type="ORF">AB5J51_41310</name>
</gene>
<evidence type="ECO:0000256" key="2">
    <source>
        <dbReference type="SAM" id="SignalP"/>
    </source>
</evidence>
<name>A0AB39YIP2_9ACTN</name>
<feature type="compositionally biased region" description="Polar residues" evidence="1">
    <location>
        <begin position="92"/>
        <end position="107"/>
    </location>
</feature>
<organism evidence="3">
    <name type="scientific">Streptomyces sp. R33</name>
    <dbReference type="NCBI Taxonomy" id="3238629"/>
    <lineage>
        <taxon>Bacteria</taxon>
        <taxon>Bacillati</taxon>
        <taxon>Actinomycetota</taxon>
        <taxon>Actinomycetes</taxon>
        <taxon>Kitasatosporales</taxon>
        <taxon>Streptomycetaceae</taxon>
        <taxon>Streptomyces</taxon>
    </lineage>
</organism>
<reference evidence="3" key="1">
    <citation type="submission" date="2024-08" db="EMBL/GenBank/DDBJ databases">
        <authorList>
            <person name="Yu S.T."/>
        </authorList>
    </citation>
    <scope>NUCLEOTIDE SEQUENCE</scope>
    <source>
        <strain evidence="3">R33</strain>
        <plasmid evidence="3">unnamed1</plasmid>
    </source>
</reference>
<protein>
    <submittedName>
        <fullName evidence="3">Uncharacterized protein</fullName>
    </submittedName>
</protein>
<geneLocation type="plasmid" evidence="3">
    <name>unnamed1</name>
</geneLocation>
<evidence type="ECO:0000256" key="1">
    <source>
        <dbReference type="SAM" id="MobiDB-lite"/>
    </source>
</evidence>
<keyword evidence="3" id="KW-0614">Plasmid</keyword>
<sequence>MGWKGTRRTATSAALAGVVALVLAAPPPVAAEARTGTALSFGTVAARQDVQDVSPTPPPPRLPRNFRGKGKWIVQDLGITVPFTWEGRDGDSQMTAGARSTRSGSPT</sequence>
<feature type="region of interest" description="Disordered" evidence="1">
    <location>
        <begin position="84"/>
        <end position="107"/>
    </location>
</feature>
<dbReference type="AlphaFoldDB" id="A0AB39YIP2"/>
<feature type="signal peptide" evidence="2">
    <location>
        <begin position="1"/>
        <end position="30"/>
    </location>
</feature>
<proteinExistence type="predicted"/>
<keyword evidence="2" id="KW-0732">Signal</keyword>
<evidence type="ECO:0000313" key="3">
    <source>
        <dbReference type="EMBL" id="XDV69371.1"/>
    </source>
</evidence>
<feature type="chain" id="PRO_5044304928" evidence="2">
    <location>
        <begin position="31"/>
        <end position="107"/>
    </location>
</feature>